<dbReference type="PANTHER" id="PTHR24037:SF7">
    <property type="entry name" value="FLOCCULATION PROTEIN FLO11 ISOFORM X1-RELATED"/>
    <property type="match status" value="1"/>
</dbReference>
<evidence type="ECO:0000256" key="10">
    <source>
        <dbReference type="SAM" id="Phobius"/>
    </source>
</evidence>
<evidence type="ECO:0000256" key="5">
    <source>
        <dbReference type="ARBA" id="ARBA00022737"/>
    </source>
</evidence>
<feature type="transmembrane region" description="Helical" evidence="10">
    <location>
        <begin position="312"/>
        <end position="344"/>
    </location>
</feature>
<dbReference type="AlphaFoldDB" id="A0A553N2G4"/>
<reference evidence="12" key="2">
    <citation type="submission" date="2019-04" db="EMBL/GenBank/DDBJ databases">
        <authorList>
            <person name="Kadobianskyi M."/>
            <person name="Schulze L."/>
            <person name="Schuelke M."/>
            <person name="Judkewitz B."/>
        </authorList>
    </citation>
    <scope>NUCLEOTIDE SEQUENCE</scope>
    <source>
        <strain evidence="12">Bolton</strain>
        <tissue evidence="12">Whole-body</tissue>
    </source>
</reference>
<dbReference type="PROSITE" id="PS50024">
    <property type="entry name" value="SEA"/>
    <property type="match status" value="1"/>
</dbReference>
<keyword evidence="3" id="KW-0245">EGF-like domain</keyword>
<dbReference type="Proteomes" id="UP000316079">
    <property type="component" value="Unassembled WGS sequence"/>
</dbReference>
<dbReference type="InterPro" id="IPR036364">
    <property type="entry name" value="SEA_dom_sf"/>
</dbReference>
<proteinExistence type="predicted"/>
<evidence type="ECO:0000256" key="3">
    <source>
        <dbReference type="ARBA" id="ARBA00022536"/>
    </source>
</evidence>
<feature type="region of interest" description="Disordered" evidence="9">
    <location>
        <begin position="1"/>
        <end position="22"/>
    </location>
</feature>
<dbReference type="SUPFAM" id="SSF82671">
    <property type="entry name" value="SEA domain"/>
    <property type="match status" value="1"/>
</dbReference>
<reference evidence="12 13" key="1">
    <citation type="journal article" date="2019" name="Sci. Data">
        <title>Hybrid genome assembly and annotation of Danionella translucida.</title>
        <authorList>
            <person name="Kadobianskyi M."/>
            <person name="Schulze L."/>
            <person name="Schuelke M."/>
            <person name="Judkewitz B."/>
        </authorList>
    </citation>
    <scope>NUCLEOTIDE SEQUENCE [LARGE SCALE GENOMIC DNA]</scope>
    <source>
        <strain evidence="12 13">Bolton</strain>
    </source>
</reference>
<evidence type="ECO:0000256" key="1">
    <source>
        <dbReference type="ARBA" id="ARBA00004236"/>
    </source>
</evidence>
<evidence type="ECO:0000313" key="12">
    <source>
        <dbReference type="EMBL" id="TRY59624.1"/>
    </source>
</evidence>
<dbReference type="Pfam" id="PF01390">
    <property type="entry name" value="SEA"/>
    <property type="match status" value="1"/>
</dbReference>
<keyword evidence="5" id="KW-0677">Repeat</keyword>
<comment type="caution">
    <text evidence="12">The sequence shown here is derived from an EMBL/GenBank/DDBJ whole genome shotgun (WGS) entry which is preliminary data.</text>
</comment>
<keyword evidence="6 10" id="KW-0472">Membrane</keyword>
<comment type="subcellular location">
    <subcellularLocation>
        <location evidence="1">Cell membrane</location>
    </subcellularLocation>
</comment>
<gene>
    <name evidence="12" type="ORF">DNTS_003897</name>
</gene>
<protein>
    <recommendedName>
        <fullName evidence="11">SEA domain-containing protein</fullName>
    </recommendedName>
</protein>
<keyword evidence="13" id="KW-1185">Reference proteome</keyword>
<dbReference type="OrthoDB" id="8938333at2759"/>
<keyword evidence="4" id="KW-0732">Signal</keyword>
<evidence type="ECO:0000259" key="11">
    <source>
        <dbReference type="PROSITE" id="PS50024"/>
    </source>
</evidence>
<evidence type="ECO:0000256" key="2">
    <source>
        <dbReference type="ARBA" id="ARBA00022475"/>
    </source>
</evidence>
<evidence type="ECO:0000256" key="8">
    <source>
        <dbReference type="ARBA" id="ARBA00023180"/>
    </source>
</evidence>
<organism evidence="12 13">
    <name type="scientific">Danionella cerebrum</name>
    <dbReference type="NCBI Taxonomy" id="2873325"/>
    <lineage>
        <taxon>Eukaryota</taxon>
        <taxon>Metazoa</taxon>
        <taxon>Chordata</taxon>
        <taxon>Craniata</taxon>
        <taxon>Vertebrata</taxon>
        <taxon>Euteleostomi</taxon>
        <taxon>Actinopterygii</taxon>
        <taxon>Neopterygii</taxon>
        <taxon>Teleostei</taxon>
        <taxon>Ostariophysi</taxon>
        <taxon>Cypriniformes</taxon>
        <taxon>Danionidae</taxon>
        <taxon>Danioninae</taxon>
        <taxon>Danionella</taxon>
    </lineage>
</organism>
<dbReference type="GO" id="GO:0005886">
    <property type="term" value="C:plasma membrane"/>
    <property type="evidence" value="ECO:0007669"/>
    <property type="project" value="UniProtKB-SubCell"/>
</dbReference>
<dbReference type="InterPro" id="IPR000082">
    <property type="entry name" value="SEA_dom"/>
</dbReference>
<keyword evidence="7" id="KW-1015">Disulfide bond</keyword>
<dbReference type="Gene3D" id="3.30.70.960">
    <property type="entry name" value="SEA domain"/>
    <property type="match status" value="1"/>
</dbReference>
<dbReference type="EMBL" id="SRMA01027114">
    <property type="protein sequence ID" value="TRY59623.1"/>
    <property type="molecule type" value="Genomic_DNA"/>
</dbReference>
<feature type="domain" description="SEA" evidence="11">
    <location>
        <begin position="93"/>
        <end position="204"/>
    </location>
</feature>
<keyword evidence="2" id="KW-1003">Cell membrane</keyword>
<accession>A0A553N2G4</accession>
<evidence type="ECO:0000256" key="9">
    <source>
        <dbReference type="SAM" id="MobiDB-lite"/>
    </source>
</evidence>
<keyword evidence="8" id="KW-0325">Glycoprotein</keyword>
<evidence type="ECO:0000256" key="6">
    <source>
        <dbReference type="ARBA" id="ARBA00023136"/>
    </source>
</evidence>
<evidence type="ECO:0000256" key="7">
    <source>
        <dbReference type="ARBA" id="ARBA00023157"/>
    </source>
</evidence>
<keyword evidence="10" id="KW-0812">Transmembrane</keyword>
<evidence type="ECO:0000313" key="13">
    <source>
        <dbReference type="Proteomes" id="UP000316079"/>
    </source>
</evidence>
<dbReference type="EMBL" id="SRMA01027114">
    <property type="protein sequence ID" value="TRY59624.1"/>
    <property type="molecule type" value="Genomic_DNA"/>
</dbReference>
<dbReference type="STRING" id="623744.A0A553N2G4"/>
<evidence type="ECO:0000256" key="4">
    <source>
        <dbReference type="ARBA" id="ARBA00022729"/>
    </source>
</evidence>
<dbReference type="PANTHER" id="PTHR24037">
    <property type="entry name" value="HEART DEVELOPMENT PROTEIN WITH EGF-LIKE DOMAINS 1"/>
    <property type="match status" value="1"/>
</dbReference>
<sequence>MTPGSNSTNTTTLPITTPGNNATVNATTTPGNSTVQPITNSTIGPIVSTTNPTNTTTPPATCPQVPCPPLSVCENSVCQCLAGTVLLNNVCVQTKTFPSSLRLNRTFVNAMEDPQSPEFKETANEITAAVNEAMRIQQGYIRCTVLKLTRGSVVASVNTLFQPDSPVTQVTVSSAINTAIDACGETNCGILADAEYTERNLCDQDLPPCEVETTVCKVADGVAECDCKPDYVPNLYQTKSCQGVFLLVLAQVVSEPRIKHVFRVHLGTLDLTAMTDRDLCVRMHWGTKDCVVTLVSQSPSIQLKSYLSCVCLAAATLLALVVVACVLGGLLLIAITGILVYICVAHGKKKSDINYNSPYPTEDFRAAWPDHVSHIPRATLSAGPSNEAFANSLEMSESKKGHSNGLTGSYNLRTDGMNTFKDPKPTRYSYLVGHENPYFIQGDEKR</sequence>
<keyword evidence="10" id="KW-1133">Transmembrane helix</keyword>
<feature type="compositionally biased region" description="Low complexity" evidence="9">
    <location>
        <begin position="1"/>
        <end position="21"/>
    </location>
</feature>
<name>A0A553N2G4_9TELE</name>